<dbReference type="Proteomes" id="UP000199403">
    <property type="component" value="Unassembled WGS sequence"/>
</dbReference>
<dbReference type="AlphaFoldDB" id="A0A1H7BTB7"/>
<feature type="transmembrane region" description="Helical" evidence="1">
    <location>
        <begin position="61"/>
        <end position="81"/>
    </location>
</feature>
<evidence type="ECO:0000313" key="2">
    <source>
        <dbReference type="EMBL" id="SEJ79577.1"/>
    </source>
</evidence>
<accession>A0A1H7BTB7</accession>
<keyword evidence="1" id="KW-0472">Membrane</keyword>
<sequence>MMVLTLFYIVPEATVVPGEAKWSIALLVGFTTFLVPLLGLVGMRFSDLIHSFHLPDKRERLVPFVLVSIFYCMTSGFFYWKLNVDELLIATLGLATFSLMALTAVTYFWKISAHQTALGGWVALVAVLSVKFYSPPMFYYLLVIIVISGLVGTARLYLNAHKPLEVYAGFALGFGINFSVLYSLLVT</sequence>
<organism evidence="2 3">
    <name type="scientific">Cyclobacterium xiamenense</name>
    <dbReference type="NCBI Taxonomy" id="1297121"/>
    <lineage>
        <taxon>Bacteria</taxon>
        <taxon>Pseudomonadati</taxon>
        <taxon>Bacteroidota</taxon>
        <taxon>Cytophagia</taxon>
        <taxon>Cytophagales</taxon>
        <taxon>Cyclobacteriaceae</taxon>
        <taxon>Cyclobacterium</taxon>
    </lineage>
</organism>
<dbReference type="STRING" id="1416801.SAMN05192553_1144"/>
<evidence type="ECO:0008006" key="4">
    <source>
        <dbReference type="Google" id="ProtNLM"/>
    </source>
</evidence>
<proteinExistence type="predicted"/>
<name>A0A1H7BTB7_9BACT</name>
<keyword evidence="1" id="KW-0812">Transmembrane</keyword>
<evidence type="ECO:0000256" key="1">
    <source>
        <dbReference type="SAM" id="Phobius"/>
    </source>
</evidence>
<dbReference type="EMBL" id="FNZH01000014">
    <property type="protein sequence ID" value="SEJ79577.1"/>
    <property type="molecule type" value="Genomic_DNA"/>
</dbReference>
<evidence type="ECO:0000313" key="3">
    <source>
        <dbReference type="Proteomes" id="UP000199403"/>
    </source>
</evidence>
<feature type="transmembrane region" description="Helical" evidence="1">
    <location>
        <begin position="165"/>
        <end position="185"/>
    </location>
</feature>
<feature type="transmembrane region" description="Helical" evidence="1">
    <location>
        <begin position="87"/>
        <end position="109"/>
    </location>
</feature>
<keyword evidence="1" id="KW-1133">Transmembrane helix</keyword>
<reference evidence="3" key="1">
    <citation type="submission" date="2016-10" db="EMBL/GenBank/DDBJ databases">
        <authorList>
            <person name="Varghese N."/>
            <person name="Submissions S."/>
        </authorList>
    </citation>
    <scope>NUCLEOTIDE SEQUENCE [LARGE SCALE GENOMIC DNA]</scope>
    <source>
        <strain evidence="3">IBRC-M 10761</strain>
    </source>
</reference>
<feature type="transmembrane region" description="Helical" evidence="1">
    <location>
        <begin position="139"/>
        <end position="158"/>
    </location>
</feature>
<feature type="transmembrane region" description="Helical" evidence="1">
    <location>
        <begin position="20"/>
        <end position="41"/>
    </location>
</feature>
<gene>
    <name evidence="2" type="ORF">SAMN05192553_1144</name>
</gene>
<keyword evidence="3" id="KW-1185">Reference proteome</keyword>
<protein>
    <recommendedName>
        <fullName evidence="4">PAP2 superfamily protein</fullName>
    </recommendedName>
</protein>